<proteinExistence type="predicted"/>
<accession>A0A1F5HTQ7</accession>
<keyword evidence="1" id="KW-0812">Transmembrane</keyword>
<sequence>MPVEYSSKSFLIAGPVSGSMITTPLLFSLAFLYPRGAQPGHQPSSHFCINPFLVFLLKSLE</sequence>
<name>A0A1F5HTQ7_9BACT</name>
<keyword evidence="1" id="KW-0472">Membrane</keyword>
<evidence type="ECO:0000256" key="1">
    <source>
        <dbReference type="SAM" id="Phobius"/>
    </source>
</evidence>
<organism evidence="2 3">
    <name type="scientific">Candidatus Curtissbacteria bacterium RIFCSPLOWO2_02_41_11</name>
    <dbReference type="NCBI Taxonomy" id="1797731"/>
    <lineage>
        <taxon>Bacteria</taxon>
        <taxon>Candidatus Curtissiibacteriota</taxon>
    </lineage>
</organism>
<feature type="transmembrane region" description="Helical" evidence="1">
    <location>
        <begin position="12"/>
        <end position="33"/>
    </location>
</feature>
<gene>
    <name evidence="2" type="ORF">A2W70_00590</name>
</gene>
<evidence type="ECO:0000313" key="2">
    <source>
        <dbReference type="EMBL" id="OGE07552.1"/>
    </source>
</evidence>
<dbReference type="Proteomes" id="UP000177747">
    <property type="component" value="Unassembled WGS sequence"/>
</dbReference>
<evidence type="ECO:0000313" key="3">
    <source>
        <dbReference type="Proteomes" id="UP000177747"/>
    </source>
</evidence>
<dbReference type="EMBL" id="MFBU01000006">
    <property type="protein sequence ID" value="OGE07552.1"/>
    <property type="molecule type" value="Genomic_DNA"/>
</dbReference>
<comment type="caution">
    <text evidence="2">The sequence shown here is derived from an EMBL/GenBank/DDBJ whole genome shotgun (WGS) entry which is preliminary data.</text>
</comment>
<reference evidence="2 3" key="1">
    <citation type="journal article" date="2016" name="Nat. Commun.">
        <title>Thousands of microbial genomes shed light on interconnected biogeochemical processes in an aquifer system.</title>
        <authorList>
            <person name="Anantharaman K."/>
            <person name="Brown C.T."/>
            <person name="Hug L.A."/>
            <person name="Sharon I."/>
            <person name="Castelle C.J."/>
            <person name="Probst A.J."/>
            <person name="Thomas B.C."/>
            <person name="Singh A."/>
            <person name="Wilkins M.J."/>
            <person name="Karaoz U."/>
            <person name="Brodie E.L."/>
            <person name="Williams K.H."/>
            <person name="Hubbard S.S."/>
            <person name="Banfield J.F."/>
        </authorList>
    </citation>
    <scope>NUCLEOTIDE SEQUENCE [LARGE SCALE GENOMIC DNA]</scope>
</reference>
<protein>
    <submittedName>
        <fullName evidence="2">Uncharacterized protein</fullName>
    </submittedName>
</protein>
<keyword evidence="1" id="KW-1133">Transmembrane helix</keyword>
<dbReference type="AlphaFoldDB" id="A0A1F5HTQ7"/>